<keyword evidence="3" id="KW-1185">Reference proteome</keyword>
<keyword evidence="1" id="KW-0732">Signal</keyword>
<feature type="signal peptide" evidence="1">
    <location>
        <begin position="1"/>
        <end position="26"/>
    </location>
</feature>
<dbReference type="InterPro" id="IPR019619">
    <property type="entry name" value="DUF2490"/>
</dbReference>
<reference evidence="2 3" key="1">
    <citation type="submission" date="2014-04" db="EMBL/GenBank/DDBJ databases">
        <title>A comprehensive comparison of genomes of Erythrobacter spp. Strains.</title>
        <authorList>
            <person name="Zheng Q."/>
        </authorList>
    </citation>
    <scope>NUCLEOTIDE SEQUENCE [LARGE SCALE GENOMIC DNA]</scope>
    <source>
        <strain evidence="2 3">DSM 8509</strain>
    </source>
</reference>
<comment type="caution">
    <text evidence="2">The sequence shown here is derived from an EMBL/GenBank/DDBJ whole genome shotgun (WGS) entry which is preliminary data.</text>
</comment>
<dbReference type="Proteomes" id="UP000027866">
    <property type="component" value="Unassembled WGS sequence"/>
</dbReference>
<organism evidence="2 3">
    <name type="scientific">Erythrobacter litoralis</name>
    <dbReference type="NCBI Taxonomy" id="39960"/>
    <lineage>
        <taxon>Bacteria</taxon>
        <taxon>Pseudomonadati</taxon>
        <taxon>Pseudomonadota</taxon>
        <taxon>Alphaproteobacteria</taxon>
        <taxon>Sphingomonadales</taxon>
        <taxon>Erythrobacteraceae</taxon>
        <taxon>Erythrobacter/Porphyrobacter group</taxon>
        <taxon>Erythrobacter</taxon>
    </lineage>
</organism>
<feature type="chain" id="PRO_5001697641" description="DUF2490 domain-containing protein" evidence="1">
    <location>
        <begin position="27"/>
        <end position="219"/>
    </location>
</feature>
<evidence type="ECO:0000313" key="3">
    <source>
        <dbReference type="Proteomes" id="UP000027866"/>
    </source>
</evidence>
<gene>
    <name evidence="2" type="ORF">EH32_12685</name>
</gene>
<evidence type="ECO:0000313" key="2">
    <source>
        <dbReference type="EMBL" id="KEO93077.1"/>
    </source>
</evidence>
<dbReference type="AlphaFoldDB" id="A0A074N535"/>
<dbReference type="Pfam" id="PF10677">
    <property type="entry name" value="DUF2490"/>
    <property type="match status" value="1"/>
</dbReference>
<name>A0A074N535_9SPHN</name>
<evidence type="ECO:0000256" key="1">
    <source>
        <dbReference type="SAM" id="SignalP"/>
    </source>
</evidence>
<accession>A0A074N535</accession>
<dbReference type="EMBL" id="JMIX01000007">
    <property type="protein sequence ID" value="KEO93077.1"/>
    <property type="molecule type" value="Genomic_DNA"/>
</dbReference>
<protein>
    <recommendedName>
        <fullName evidence="4">DUF2490 domain-containing protein</fullName>
    </recommendedName>
</protein>
<sequence>MERARIRVAALIACCAAAWQPSIARAADENTQLWLIGAVRTDLGEDTHATLDGSLRLREDARGGDEKTIRLTLEQEVADNVLAGGGAGVWDTETGETEVRIFQQLTITRGAFAARTRLEERIFDGADRVELRFRQRMQYTLELSGSVSASLDGEWLHLVQTRDRLGPQYRDQFRSRAAVTADLGNGLTAGIAYLAIYDQRGAARDRYAHVPQVSLDWRF</sequence>
<evidence type="ECO:0008006" key="4">
    <source>
        <dbReference type="Google" id="ProtNLM"/>
    </source>
</evidence>
<proteinExistence type="predicted"/>